<proteinExistence type="inferred from homology"/>
<evidence type="ECO:0000313" key="4">
    <source>
        <dbReference type="EMBL" id="PVZ12864.1"/>
    </source>
</evidence>
<evidence type="ECO:0000313" key="5">
    <source>
        <dbReference type="Proteomes" id="UP000245639"/>
    </source>
</evidence>
<protein>
    <submittedName>
        <fullName evidence="4">PucR-like helix-turn-helix protein</fullName>
    </submittedName>
</protein>
<accession>A0A2U1FL04</accession>
<evidence type="ECO:0000256" key="1">
    <source>
        <dbReference type="ARBA" id="ARBA00006754"/>
    </source>
</evidence>
<dbReference type="AlphaFoldDB" id="A0A2U1FL04"/>
<gene>
    <name evidence="4" type="ORF">C8D89_10212</name>
</gene>
<dbReference type="InterPro" id="IPR041522">
    <property type="entry name" value="CdaR_GGDEF"/>
</dbReference>
<feature type="domain" description="PucR C-terminal helix-turn-helix" evidence="2">
    <location>
        <begin position="371"/>
        <end position="429"/>
    </location>
</feature>
<keyword evidence="5" id="KW-1185">Reference proteome</keyword>
<dbReference type="InterPro" id="IPR051448">
    <property type="entry name" value="CdaR-like_regulators"/>
</dbReference>
<dbReference type="PANTHER" id="PTHR33744:SF1">
    <property type="entry name" value="DNA-BINDING TRANSCRIPTIONAL ACTIVATOR ADER"/>
    <property type="match status" value="1"/>
</dbReference>
<sequence>MHVTTREARGTPPRAAAADTAGPRGLVALYRRLSGLVAAPTADVQAVAAVVAGELGVLAAVVGPSCEVLAAAAPGLGLPEASGLVRGAAWTRTLETAAAAGRALRVPGAGTRVQVVAPVLLGPEVPAFLVAEEDTAGRDRPEALTGDDVLLLVAEHAATVVGVLAGRDRVLATAAGQVRGDLVSGLLLDRARDADQAAQWAEHVGYDHGVPHRVVVVSPDDDDAYGAGPASLLGEAEEHLLAAAPSALTVVRDSETVAVVPESADPVAVGAACARRLARGRVPDPDAQWPVSVAVGGPVSAPGEIAASYDQARRTLVAARRLGRAGRVLRFDDLGVHRLLLQIPDPDAARAFAHEVLGRLVTDRSERTVELLRTLARYFREDGSPQRVARALNVHPNTVGYRLRRAEELSGLRLDTYRDRLAAQVALEILGEMEG</sequence>
<comment type="similarity">
    <text evidence="1">Belongs to the CdaR family.</text>
</comment>
<evidence type="ECO:0000259" key="3">
    <source>
        <dbReference type="Pfam" id="PF17853"/>
    </source>
</evidence>
<feature type="domain" description="CdaR GGDEF-like" evidence="3">
    <location>
        <begin position="193"/>
        <end position="316"/>
    </location>
</feature>
<dbReference type="EMBL" id="QEKW01000002">
    <property type="protein sequence ID" value="PVZ12864.1"/>
    <property type="molecule type" value="Genomic_DNA"/>
</dbReference>
<dbReference type="InterPro" id="IPR042070">
    <property type="entry name" value="PucR_C-HTH_sf"/>
</dbReference>
<dbReference type="Pfam" id="PF17853">
    <property type="entry name" value="GGDEF_2"/>
    <property type="match status" value="1"/>
</dbReference>
<dbReference type="Pfam" id="PF13556">
    <property type="entry name" value="HTH_30"/>
    <property type="match status" value="1"/>
</dbReference>
<dbReference type="Gene3D" id="1.10.10.2840">
    <property type="entry name" value="PucR C-terminal helix-turn-helix domain"/>
    <property type="match status" value="1"/>
</dbReference>
<dbReference type="PANTHER" id="PTHR33744">
    <property type="entry name" value="CARBOHYDRATE DIACID REGULATOR"/>
    <property type="match status" value="1"/>
</dbReference>
<dbReference type="InterPro" id="IPR025736">
    <property type="entry name" value="PucR_C-HTH_dom"/>
</dbReference>
<comment type="caution">
    <text evidence="4">The sequence shown here is derived from an EMBL/GenBank/DDBJ whole genome shotgun (WGS) entry which is preliminary data.</text>
</comment>
<evidence type="ECO:0000259" key="2">
    <source>
        <dbReference type="Pfam" id="PF13556"/>
    </source>
</evidence>
<organism evidence="4 5">
    <name type="scientific">Actinomycetospora cinnamomea</name>
    <dbReference type="NCBI Taxonomy" id="663609"/>
    <lineage>
        <taxon>Bacteria</taxon>
        <taxon>Bacillati</taxon>
        <taxon>Actinomycetota</taxon>
        <taxon>Actinomycetes</taxon>
        <taxon>Pseudonocardiales</taxon>
        <taxon>Pseudonocardiaceae</taxon>
        <taxon>Actinomycetospora</taxon>
    </lineage>
</organism>
<reference evidence="4 5" key="1">
    <citation type="submission" date="2018-04" db="EMBL/GenBank/DDBJ databases">
        <title>Genomic Encyclopedia of Type Strains, Phase IV (KMG-IV): sequencing the most valuable type-strain genomes for metagenomic binning, comparative biology and taxonomic classification.</title>
        <authorList>
            <person name="Goeker M."/>
        </authorList>
    </citation>
    <scope>NUCLEOTIDE SEQUENCE [LARGE SCALE GENOMIC DNA]</scope>
    <source>
        <strain evidence="4 5">DSM 45771</strain>
    </source>
</reference>
<name>A0A2U1FL04_9PSEU</name>
<dbReference type="Proteomes" id="UP000245639">
    <property type="component" value="Unassembled WGS sequence"/>
</dbReference>